<evidence type="ECO:0000256" key="2">
    <source>
        <dbReference type="ARBA" id="ARBA00023015"/>
    </source>
</evidence>
<dbReference type="Pfam" id="PF03466">
    <property type="entry name" value="LysR_substrate"/>
    <property type="match status" value="1"/>
</dbReference>
<protein>
    <submittedName>
        <fullName evidence="7">LysR family transcriptional regulator</fullName>
    </submittedName>
</protein>
<organism evidence="7 8">
    <name type="scientific">Ahniella affigens</name>
    <dbReference type="NCBI Taxonomy" id="2021234"/>
    <lineage>
        <taxon>Bacteria</taxon>
        <taxon>Pseudomonadati</taxon>
        <taxon>Pseudomonadota</taxon>
        <taxon>Gammaproteobacteria</taxon>
        <taxon>Lysobacterales</taxon>
        <taxon>Rhodanobacteraceae</taxon>
        <taxon>Ahniella</taxon>
    </lineage>
</organism>
<dbReference type="KEGG" id="xba:C7S18_03725"/>
<proteinExistence type="inferred from homology"/>
<feature type="domain" description="HTH lysR-type" evidence="6">
    <location>
        <begin position="1"/>
        <end position="59"/>
    </location>
</feature>
<dbReference type="FunFam" id="1.10.10.10:FF:000001">
    <property type="entry name" value="LysR family transcriptional regulator"/>
    <property type="match status" value="1"/>
</dbReference>
<dbReference type="SUPFAM" id="SSF53850">
    <property type="entry name" value="Periplasmic binding protein-like II"/>
    <property type="match status" value="1"/>
</dbReference>
<dbReference type="PANTHER" id="PTHR30537">
    <property type="entry name" value="HTH-TYPE TRANSCRIPTIONAL REGULATOR"/>
    <property type="match status" value="1"/>
</dbReference>
<dbReference type="GO" id="GO:0006351">
    <property type="term" value="P:DNA-templated transcription"/>
    <property type="evidence" value="ECO:0007669"/>
    <property type="project" value="TreeGrafter"/>
</dbReference>
<dbReference type="InterPro" id="IPR036390">
    <property type="entry name" value="WH_DNA-bd_sf"/>
</dbReference>
<dbReference type="OrthoDB" id="9810065at2"/>
<evidence type="ECO:0000256" key="3">
    <source>
        <dbReference type="ARBA" id="ARBA00023125"/>
    </source>
</evidence>
<comment type="similarity">
    <text evidence="1">Belongs to the LysR transcriptional regulatory family.</text>
</comment>
<dbReference type="Gene3D" id="3.40.190.290">
    <property type="match status" value="1"/>
</dbReference>
<evidence type="ECO:0000259" key="6">
    <source>
        <dbReference type="PROSITE" id="PS50931"/>
    </source>
</evidence>
<dbReference type="GO" id="GO:0043565">
    <property type="term" value="F:sequence-specific DNA binding"/>
    <property type="evidence" value="ECO:0007669"/>
    <property type="project" value="TreeGrafter"/>
</dbReference>
<keyword evidence="2" id="KW-0805">Transcription regulation</keyword>
<keyword evidence="3" id="KW-0238">DNA-binding</keyword>
<reference evidence="7 8" key="2">
    <citation type="submission" date="2018-03" db="EMBL/GenBank/DDBJ databases">
        <authorList>
            <person name="Keele B.F."/>
        </authorList>
    </citation>
    <scope>NUCLEOTIDE SEQUENCE [LARGE SCALE GENOMIC DNA]</scope>
    <source>
        <strain evidence="7 8">D13</strain>
    </source>
</reference>
<keyword evidence="4" id="KW-0804">Transcription</keyword>
<dbReference type="InterPro" id="IPR000847">
    <property type="entry name" value="LysR_HTH_N"/>
</dbReference>
<sequence>MDRLEAMQVFVEAIEGGSLSAAGRKLGMPLATVSRKLSDLEAHLKSRLLNRSTRQLTLTDAGREYLAACKRILEEVGEAERGAAGEYSEPRGDLVITAPIVFGRIHVLPIILEFLAAYPEVAVRLVQSDRVLHLLDEQVDLAIRIGPLPDSRLTATRLGGTRRVVCASPDYLRRAPPVTTPTDLSRHACIAFDAMTDQDSWRFPSAQGEISVPVHPRLQVNSADAALTAALAGSGLTRLLCYQIRAAEDDQRLQRVLVEHEPEPSPISLVYTQQRRLPLKQRAFLDFAAPRLRERLSQPPTQPPSIEAEAPADNTRPRRRR</sequence>
<dbReference type="AlphaFoldDB" id="A0A2P1PNE3"/>
<accession>A0A2P1PNE3</accession>
<dbReference type="CDD" id="cd08471">
    <property type="entry name" value="PBP2_CrgA_like_2"/>
    <property type="match status" value="1"/>
</dbReference>
<dbReference type="SUPFAM" id="SSF46785">
    <property type="entry name" value="Winged helix' DNA-binding domain"/>
    <property type="match status" value="1"/>
</dbReference>
<gene>
    <name evidence="7" type="ORF">C7S18_03725</name>
</gene>
<reference evidence="7 8" key="1">
    <citation type="submission" date="2018-03" db="EMBL/GenBank/DDBJ databases">
        <title>Ahniella affigens gen. nov., sp. nov., a gammaproteobacterium isolated from sandy soil near a stream.</title>
        <authorList>
            <person name="Ko Y."/>
            <person name="Kim J.-H."/>
        </authorList>
    </citation>
    <scope>NUCLEOTIDE SEQUENCE [LARGE SCALE GENOMIC DNA]</scope>
    <source>
        <strain evidence="7 8">D13</strain>
    </source>
</reference>
<dbReference type="GO" id="GO:0003700">
    <property type="term" value="F:DNA-binding transcription factor activity"/>
    <property type="evidence" value="ECO:0007669"/>
    <property type="project" value="InterPro"/>
</dbReference>
<dbReference type="Proteomes" id="UP000241074">
    <property type="component" value="Chromosome"/>
</dbReference>
<evidence type="ECO:0000256" key="5">
    <source>
        <dbReference type="SAM" id="MobiDB-lite"/>
    </source>
</evidence>
<name>A0A2P1PNE3_9GAMM</name>
<keyword evidence="8" id="KW-1185">Reference proteome</keyword>
<dbReference type="InterPro" id="IPR036388">
    <property type="entry name" value="WH-like_DNA-bd_sf"/>
</dbReference>
<dbReference type="Pfam" id="PF00126">
    <property type="entry name" value="HTH_1"/>
    <property type="match status" value="1"/>
</dbReference>
<dbReference type="InterPro" id="IPR058163">
    <property type="entry name" value="LysR-type_TF_proteobact-type"/>
</dbReference>
<dbReference type="RefSeq" id="WP_106890281.1">
    <property type="nucleotide sequence ID" value="NZ_CP027860.1"/>
</dbReference>
<dbReference type="PROSITE" id="PS50931">
    <property type="entry name" value="HTH_LYSR"/>
    <property type="match status" value="1"/>
</dbReference>
<feature type="region of interest" description="Disordered" evidence="5">
    <location>
        <begin position="290"/>
        <end position="321"/>
    </location>
</feature>
<dbReference type="PANTHER" id="PTHR30537:SF5">
    <property type="entry name" value="HTH-TYPE TRANSCRIPTIONAL ACTIVATOR TTDR-RELATED"/>
    <property type="match status" value="1"/>
</dbReference>
<evidence type="ECO:0000313" key="8">
    <source>
        <dbReference type="Proteomes" id="UP000241074"/>
    </source>
</evidence>
<evidence type="ECO:0000256" key="4">
    <source>
        <dbReference type="ARBA" id="ARBA00023163"/>
    </source>
</evidence>
<dbReference type="Gene3D" id="1.10.10.10">
    <property type="entry name" value="Winged helix-like DNA-binding domain superfamily/Winged helix DNA-binding domain"/>
    <property type="match status" value="1"/>
</dbReference>
<evidence type="ECO:0000256" key="1">
    <source>
        <dbReference type="ARBA" id="ARBA00009437"/>
    </source>
</evidence>
<dbReference type="EMBL" id="CP027860">
    <property type="protein sequence ID" value="AVP96352.1"/>
    <property type="molecule type" value="Genomic_DNA"/>
</dbReference>
<evidence type="ECO:0000313" key="7">
    <source>
        <dbReference type="EMBL" id="AVP96352.1"/>
    </source>
</evidence>
<dbReference type="InterPro" id="IPR005119">
    <property type="entry name" value="LysR_subst-bd"/>
</dbReference>